<dbReference type="PANTHER" id="PTHR48465:SF1">
    <property type="entry name" value="PROTEIN SSUH2 HOMOLOG"/>
    <property type="match status" value="1"/>
</dbReference>
<organism evidence="1 2">
    <name type="scientific">Strigamia maritima</name>
    <name type="common">European centipede</name>
    <name type="synonym">Geophilus maritimus</name>
    <dbReference type="NCBI Taxonomy" id="126957"/>
    <lineage>
        <taxon>Eukaryota</taxon>
        <taxon>Metazoa</taxon>
        <taxon>Ecdysozoa</taxon>
        <taxon>Arthropoda</taxon>
        <taxon>Myriapoda</taxon>
        <taxon>Chilopoda</taxon>
        <taxon>Pleurostigmophora</taxon>
        <taxon>Geophilomorpha</taxon>
        <taxon>Linotaeniidae</taxon>
        <taxon>Strigamia</taxon>
    </lineage>
</organism>
<dbReference type="OMA" id="CDIPEKM"/>
<accession>T1J670</accession>
<reference evidence="2" key="1">
    <citation type="submission" date="2011-05" db="EMBL/GenBank/DDBJ databases">
        <authorList>
            <person name="Richards S.R."/>
            <person name="Qu J."/>
            <person name="Jiang H."/>
            <person name="Jhangiani S.N."/>
            <person name="Agravi P."/>
            <person name="Goodspeed R."/>
            <person name="Gross S."/>
            <person name="Mandapat C."/>
            <person name="Jackson L."/>
            <person name="Mathew T."/>
            <person name="Pu L."/>
            <person name="Thornton R."/>
            <person name="Saada N."/>
            <person name="Wilczek-Boney K.B."/>
            <person name="Lee S."/>
            <person name="Kovar C."/>
            <person name="Wu Y."/>
            <person name="Scherer S.E."/>
            <person name="Worley K.C."/>
            <person name="Muzny D.M."/>
            <person name="Gibbs R."/>
        </authorList>
    </citation>
    <scope>NUCLEOTIDE SEQUENCE</scope>
    <source>
        <strain evidence="2">Brora</strain>
    </source>
</reference>
<proteinExistence type="predicted"/>
<name>T1J670_STRMM</name>
<dbReference type="HOGENOM" id="CLU_044550_0_0_1"/>
<dbReference type="PANTHER" id="PTHR48465">
    <property type="entry name" value="PROTEIN SSUH2 HOMOLOG"/>
    <property type="match status" value="1"/>
</dbReference>
<dbReference type="PhylomeDB" id="T1J670"/>
<evidence type="ECO:0000313" key="1">
    <source>
        <dbReference type="EnsemblMetazoa" id="SMAR009136-PA"/>
    </source>
</evidence>
<dbReference type="EMBL" id="JH431872">
    <property type="status" value="NOT_ANNOTATED_CDS"/>
    <property type="molecule type" value="Genomic_DNA"/>
</dbReference>
<dbReference type="EnsemblMetazoa" id="SMAR009136-RA">
    <property type="protein sequence ID" value="SMAR009136-PA"/>
    <property type="gene ID" value="SMAR009136"/>
</dbReference>
<keyword evidence="2" id="KW-1185">Reference proteome</keyword>
<protein>
    <recommendedName>
        <fullName evidence="3">Ssu-2 homolog</fullName>
    </recommendedName>
</protein>
<dbReference type="InterPro" id="IPR052789">
    <property type="entry name" value="SSUH2_homolog"/>
</dbReference>
<evidence type="ECO:0000313" key="2">
    <source>
        <dbReference type="Proteomes" id="UP000014500"/>
    </source>
</evidence>
<dbReference type="AlphaFoldDB" id="T1J670"/>
<sequence>MSTRRREDSIWAAPPLESLNLVPGYEFVTYDVSTVVPPPREHKLSTISEFRRNVSNFNAISLSLESKKLLQINEDEAIEALASHVRGHCCYGDKPLRELTLSKILCSSTFHYKLETFTEKRQIAWSFEPYNGDDLGSTSIDYPPQPWEIDVPQPSVFINHIQCTHCHGEGQIVHLSGYREHCSVCQTKGVEKCYKCSGLGYHVCKTCAGRGQIKVFIRLNVSWTNHIDDHVSEKTDLPSKLVKRVSGHLILDDQQANVCPINHFPDITVNAASEQLLRHHAEKFKDERIILQRHQVRLVPVNEVNYKWRGRPFKFYVYGHEKEVYVPDYPQTCCWGLTDCVIA</sequence>
<dbReference type="eggNOG" id="KOG2813">
    <property type="taxonomic scope" value="Eukaryota"/>
</dbReference>
<dbReference type="Proteomes" id="UP000014500">
    <property type="component" value="Unassembled WGS sequence"/>
</dbReference>
<evidence type="ECO:0008006" key="3">
    <source>
        <dbReference type="Google" id="ProtNLM"/>
    </source>
</evidence>
<reference evidence="1" key="2">
    <citation type="submission" date="2015-02" db="UniProtKB">
        <authorList>
            <consortium name="EnsemblMetazoa"/>
        </authorList>
    </citation>
    <scope>IDENTIFICATION</scope>
</reference>